<dbReference type="Gene3D" id="3.90.950.10">
    <property type="match status" value="1"/>
</dbReference>
<comment type="function">
    <text evidence="3">Nucleoside triphosphate pyrophosphatase. May have a dual role in cell division arrest and in preventing the incorporation of modified nucleotides into cellular nucleic acids.</text>
</comment>
<dbReference type="NCBIfam" id="TIGR00172">
    <property type="entry name" value="maf"/>
    <property type="match status" value="1"/>
</dbReference>
<comment type="caution">
    <text evidence="4">The sequence shown here is derived from an EMBL/GenBank/DDBJ whole genome shotgun (WGS) entry which is preliminary data.</text>
</comment>
<evidence type="ECO:0000313" key="4">
    <source>
        <dbReference type="EMBL" id="TYQ08432.1"/>
    </source>
</evidence>
<dbReference type="Pfam" id="PF02545">
    <property type="entry name" value="Maf"/>
    <property type="match status" value="1"/>
</dbReference>
<evidence type="ECO:0000256" key="3">
    <source>
        <dbReference type="HAMAP-Rule" id="MF_00528"/>
    </source>
</evidence>
<dbReference type="GO" id="GO:0047429">
    <property type="term" value="F:nucleoside triphosphate diphosphatase activity"/>
    <property type="evidence" value="ECO:0007669"/>
    <property type="project" value="UniProtKB-EC"/>
</dbReference>
<evidence type="ECO:0000256" key="2">
    <source>
        <dbReference type="ARBA" id="ARBA00022801"/>
    </source>
</evidence>
<dbReference type="PIRSF" id="PIRSF006305">
    <property type="entry name" value="Maf"/>
    <property type="match status" value="1"/>
</dbReference>
<dbReference type="HAMAP" id="MF_00528">
    <property type="entry name" value="Maf"/>
    <property type="match status" value="1"/>
</dbReference>
<feature type="active site" description="Proton acceptor" evidence="3">
    <location>
        <position position="79"/>
    </location>
</feature>
<keyword evidence="3" id="KW-0546">Nucleotide metabolism</keyword>
<dbReference type="CDD" id="cd00555">
    <property type="entry name" value="Maf"/>
    <property type="match status" value="1"/>
</dbReference>
<reference evidence="4" key="1">
    <citation type="submission" date="2019-07" db="EMBL/GenBank/DDBJ databases">
        <title>Genomic Encyclopedia of Type Strains, Phase IV (KMG-IV): sequencing the most valuable type-strain genomes for metagenomic binning, comparative biology and taxonomic classification.</title>
        <authorList>
            <person name="Goeker M."/>
        </authorList>
    </citation>
    <scope>NUCLEOTIDE SEQUENCE</scope>
    <source>
        <strain evidence="4">DSM 44596</strain>
    </source>
</reference>
<accession>A0A652YXL8</accession>
<comment type="similarity">
    <text evidence="3">Belongs to the Maf family.</text>
</comment>
<dbReference type="PANTHER" id="PTHR43213">
    <property type="entry name" value="BIFUNCTIONAL DTTP/UTP PYROPHOSPHATASE/METHYLTRANSFERASE PROTEIN-RELATED"/>
    <property type="match status" value="1"/>
</dbReference>
<proteinExistence type="inferred from homology"/>
<dbReference type="GO" id="GO:0005737">
    <property type="term" value="C:cytoplasm"/>
    <property type="evidence" value="ECO:0007669"/>
    <property type="project" value="UniProtKB-SubCell"/>
</dbReference>
<dbReference type="EC" id="3.6.1.9" evidence="3"/>
<evidence type="ECO:0000256" key="1">
    <source>
        <dbReference type="ARBA" id="ARBA00001968"/>
    </source>
</evidence>
<name>A0A652YXL8_NOCGL</name>
<dbReference type="AlphaFoldDB" id="A0A652YXL8"/>
<gene>
    <name evidence="4" type="ORF">FNL38_101804</name>
</gene>
<dbReference type="InterPro" id="IPR029001">
    <property type="entry name" value="ITPase-like_fam"/>
</dbReference>
<comment type="catalytic activity">
    <reaction evidence="3">
        <text>a ribonucleoside 5'-triphosphate + H2O = a ribonucleoside 5'-phosphate + diphosphate + H(+)</text>
        <dbReference type="Rhea" id="RHEA:23996"/>
        <dbReference type="ChEBI" id="CHEBI:15377"/>
        <dbReference type="ChEBI" id="CHEBI:15378"/>
        <dbReference type="ChEBI" id="CHEBI:33019"/>
        <dbReference type="ChEBI" id="CHEBI:58043"/>
        <dbReference type="ChEBI" id="CHEBI:61557"/>
        <dbReference type="EC" id="3.6.1.9"/>
    </reaction>
</comment>
<keyword evidence="3" id="KW-0963">Cytoplasm</keyword>
<dbReference type="SUPFAM" id="SSF52972">
    <property type="entry name" value="ITPase-like"/>
    <property type="match status" value="1"/>
</dbReference>
<dbReference type="GO" id="GO:0009117">
    <property type="term" value="P:nucleotide metabolic process"/>
    <property type="evidence" value="ECO:0007669"/>
    <property type="project" value="UniProtKB-KW"/>
</dbReference>
<comment type="catalytic activity">
    <reaction evidence="3">
        <text>a 2'-deoxyribonucleoside 5'-triphosphate + H2O = a 2'-deoxyribonucleoside 5'-phosphate + diphosphate + H(+)</text>
        <dbReference type="Rhea" id="RHEA:44644"/>
        <dbReference type="ChEBI" id="CHEBI:15377"/>
        <dbReference type="ChEBI" id="CHEBI:15378"/>
        <dbReference type="ChEBI" id="CHEBI:33019"/>
        <dbReference type="ChEBI" id="CHEBI:61560"/>
        <dbReference type="ChEBI" id="CHEBI:65317"/>
        <dbReference type="EC" id="3.6.1.9"/>
    </reaction>
</comment>
<comment type="caution">
    <text evidence="3">Lacks conserved residue(s) required for the propagation of feature annotation.</text>
</comment>
<protein>
    <recommendedName>
        <fullName evidence="3">Nucleoside triphosphate pyrophosphatase</fullName>
        <ecNumber evidence="3">3.6.1.9</ecNumber>
    </recommendedName>
    <alternativeName>
        <fullName evidence="3">Nucleotide pyrophosphatase</fullName>
        <shortName evidence="3">Nucleotide PPase</shortName>
    </alternativeName>
</protein>
<comment type="cofactor">
    <cofactor evidence="1 3">
        <name>a divalent metal cation</name>
        <dbReference type="ChEBI" id="CHEBI:60240"/>
    </cofactor>
</comment>
<dbReference type="EMBL" id="VNIQ01000001">
    <property type="protein sequence ID" value="TYQ08432.1"/>
    <property type="molecule type" value="Genomic_DNA"/>
</dbReference>
<keyword evidence="2 3" id="KW-0378">Hydrolase</keyword>
<dbReference type="InterPro" id="IPR003697">
    <property type="entry name" value="Maf-like"/>
</dbReference>
<dbReference type="PANTHER" id="PTHR43213:SF5">
    <property type="entry name" value="BIFUNCTIONAL DTTP_UTP PYROPHOSPHATASE_METHYLTRANSFERASE PROTEIN-RELATED"/>
    <property type="match status" value="1"/>
</dbReference>
<organism evidence="4">
    <name type="scientific">Nocardia globerula</name>
    <dbReference type="NCBI Taxonomy" id="1818"/>
    <lineage>
        <taxon>Bacteria</taxon>
        <taxon>Bacillati</taxon>
        <taxon>Actinomycetota</taxon>
        <taxon>Actinomycetes</taxon>
        <taxon>Mycobacteriales</taxon>
        <taxon>Nocardiaceae</taxon>
        <taxon>Nocardia</taxon>
    </lineage>
</organism>
<sequence>MTQLVLASASPARLAVLRAAGVLPVVRVSGVDEDKIAGELGPGAAPQKVVTVLAEAKAAEIVPGLAADGLTDVVVVGCDSMLLIDGELHGKPGSVEVARRRWAAMAGRSATLLTGHCVMRVIEGQIVRVASDHSATVVHFANPSTEDLEAYLATGEPLQVAGAFTLDSLGGWFVEKIEGDPSSVIGIGLPLVRTLLERVGVSVSDLWRTQSVF</sequence>
<comment type="subcellular location">
    <subcellularLocation>
        <location evidence="3">Cytoplasm</location>
    </subcellularLocation>
</comment>